<accession>A0A368SGU0</accession>
<evidence type="ECO:0000313" key="1">
    <source>
        <dbReference type="EMBL" id="RCV41574.1"/>
    </source>
</evidence>
<gene>
    <name evidence="1" type="ORF">SETIT_9G147600v2</name>
</gene>
<organism evidence="1">
    <name type="scientific">Setaria italica</name>
    <name type="common">Foxtail millet</name>
    <name type="synonym">Panicum italicum</name>
    <dbReference type="NCBI Taxonomy" id="4555"/>
    <lineage>
        <taxon>Eukaryota</taxon>
        <taxon>Viridiplantae</taxon>
        <taxon>Streptophyta</taxon>
        <taxon>Embryophyta</taxon>
        <taxon>Tracheophyta</taxon>
        <taxon>Spermatophyta</taxon>
        <taxon>Magnoliopsida</taxon>
        <taxon>Liliopsida</taxon>
        <taxon>Poales</taxon>
        <taxon>Poaceae</taxon>
        <taxon>PACMAD clade</taxon>
        <taxon>Panicoideae</taxon>
        <taxon>Panicodae</taxon>
        <taxon>Paniceae</taxon>
        <taxon>Cenchrinae</taxon>
        <taxon>Setaria</taxon>
    </lineage>
</organism>
<sequence>MEQQEDDEPGPHRLPRDVLADVRLQGLARRLLRAAVDAVLPRSLDALLVNYPDLSHTEFFSRPAPVSGKLAGYLPPDGFPGAYRSYAVRDHCNGLLLLRGYVVNPATRRRAPLPPPPHLDGLGLCHDYLVYDPAVSLHYEVLRIPRISESCIYNPMVRYDRRPYWYRGHIFIPGCDAKIEDIGWPPSPYMIPVFSSRTGHWEMRSCVREGLAVGSVADVLPSIRCLAGDLPAVILEKRALCARPNSLCDENIIGKQ</sequence>
<dbReference type="OrthoDB" id="634281at2759"/>
<dbReference type="EMBL" id="CM003536">
    <property type="protein sequence ID" value="RCV41574.1"/>
    <property type="molecule type" value="Genomic_DNA"/>
</dbReference>
<proteinExistence type="predicted"/>
<reference evidence="1" key="1">
    <citation type="journal article" date="2012" name="Nat. Biotechnol.">
        <title>Reference genome sequence of the model plant Setaria.</title>
        <authorList>
            <person name="Bennetzen J.L."/>
            <person name="Schmutz J."/>
            <person name="Wang H."/>
            <person name="Percifield R."/>
            <person name="Hawkins J."/>
            <person name="Pontaroli A.C."/>
            <person name="Estep M."/>
            <person name="Feng L."/>
            <person name="Vaughn J.N."/>
            <person name="Grimwood J."/>
            <person name="Jenkins J."/>
            <person name="Barry K."/>
            <person name="Lindquist E."/>
            <person name="Hellsten U."/>
            <person name="Deshpande S."/>
            <person name="Wang X."/>
            <person name="Wu X."/>
            <person name="Mitros T."/>
            <person name="Triplett J."/>
            <person name="Yang X."/>
            <person name="Ye C.Y."/>
            <person name="Mauro-Herrera M."/>
            <person name="Wang L."/>
            <person name="Li P."/>
            <person name="Sharma M."/>
            <person name="Sharma R."/>
            <person name="Ronald P.C."/>
            <person name="Panaud O."/>
            <person name="Kellogg E.A."/>
            <person name="Brutnell T.P."/>
            <person name="Doust A.N."/>
            <person name="Tuskan G.A."/>
            <person name="Rokhsar D."/>
            <person name="Devos K.M."/>
        </authorList>
    </citation>
    <scope>NUCLEOTIDE SEQUENCE [LARGE SCALE GENOMIC DNA]</scope>
    <source>
        <strain evidence="1">Yugu1</strain>
    </source>
</reference>
<name>A0A368SGU0_SETIT</name>
<dbReference type="AlphaFoldDB" id="A0A368SGU0"/>
<protein>
    <submittedName>
        <fullName evidence="1">Uncharacterized protein</fullName>
    </submittedName>
</protein>
<dbReference type="PANTHER" id="PTHR34591">
    <property type="entry name" value="OS03G0653100 PROTEIN-RELATED"/>
    <property type="match status" value="1"/>
</dbReference>
<reference evidence="1" key="2">
    <citation type="submission" date="2015-07" db="EMBL/GenBank/DDBJ databases">
        <authorList>
            <person name="Noorani M."/>
        </authorList>
    </citation>
    <scope>NUCLEOTIDE SEQUENCE</scope>
    <source>
        <strain evidence="1">Yugu1</strain>
    </source>
</reference>